<dbReference type="InterPro" id="IPR050640">
    <property type="entry name" value="Bact_2-comp_sensor_kinase"/>
</dbReference>
<evidence type="ECO:0000256" key="2">
    <source>
        <dbReference type="ARBA" id="ARBA00012438"/>
    </source>
</evidence>
<dbReference type="PANTHER" id="PTHR34220">
    <property type="entry name" value="SENSOR HISTIDINE KINASE YPDA"/>
    <property type="match status" value="1"/>
</dbReference>
<dbReference type="InterPro" id="IPR010559">
    <property type="entry name" value="Sig_transdc_His_kin_internal"/>
</dbReference>
<dbReference type="STRING" id="1348624.GCA_001591545_00260"/>
<protein>
    <recommendedName>
        <fullName evidence="2">histidine kinase</fullName>
        <ecNumber evidence="2">2.7.13.3</ecNumber>
    </recommendedName>
</protein>
<dbReference type="Proteomes" id="UP000249134">
    <property type="component" value="Chromosome 1"/>
</dbReference>
<evidence type="ECO:0000256" key="4">
    <source>
        <dbReference type="ARBA" id="ARBA00022741"/>
    </source>
</evidence>
<accession>A0A2X4VT26</accession>
<evidence type="ECO:0000313" key="11">
    <source>
        <dbReference type="Proteomes" id="UP000249134"/>
    </source>
</evidence>
<dbReference type="SMART" id="SM00387">
    <property type="entry name" value="HATPase_c"/>
    <property type="match status" value="1"/>
</dbReference>
<dbReference type="GO" id="GO:0000155">
    <property type="term" value="F:phosphorelay sensor kinase activity"/>
    <property type="evidence" value="ECO:0007669"/>
    <property type="project" value="InterPro"/>
</dbReference>
<evidence type="ECO:0000256" key="6">
    <source>
        <dbReference type="ARBA" id="ARBA00022840"/>
    </source>
</evidence>
<dbReference type="InterPro" id="IPR005467">
    <property type="entry name" value="His_kinase_dom"/>
</dbReference>
<keyword evidence="4" id="KW-0547">Nucleotide-binding</keyword>
<keyword evidence="3" id="KW-0808">Transferase</keyword>
<keyword evidence="6" id="KW-0067">ATP-binding</keyword>
<feature type="domain" description="Histidine kinase" evidence="9">
    <location>
        <begin position="470"/>
        <end position="581"/>
    </location>
</feature>
<dbReference type="Gene3D" id="3.30.565.10">
    <property type="entry name" value="Histidine kinase-like ATPase, C-terminal domain"/>
    <property type="match status" value="1"/>
</dbReference>
<evidence type="ECO:0000256" key="7">
    <source>
        <dbReference type="ARBA" id="ARBA00023012"/>
    </source>
</evidence>
<keyword evidence="7" id="KW-0902">Two-component regulatory system</keyword>
<dbReference type="AlphaFoldDB" id="A0A2X4VT26"/>
<comment type="catalytic activity">
    <reaction evidence="1">
        <text>ATP + protein L-histidine = ADP + protein N-phospho-L-histidine.</text>
        <dbReference type="EC" id="2.7.13.3"/>
    </reaction>
</comment>
<sequence length="585" mass="66780">MLPMFERFKKYITLRNQILVFFLLAMAIVLILVGLVIFNLVGRTLKENADKQIQQTAIQASGRIDNLYEQMNLLTIQVATNAKVQKMLEEGAKGKLASFQDRQSLVQTVSSYRSYSNGIHALELYLPDLQMLYPIGESYLSQKVENKWIKEADKAKGAMVWIGENVKHPEQLLAIRRISLMDRWYSNGGYLLIYVDKDYFNYHSKADGKLPEDEYTIIFDNNMRTVSSTILNNMKEISPIDRSTVSINNVDYMMVKQTSNVTSWTLVILTPVKKLTQGLAVLKIVILVSGIIGFIIFFIFSLPLSTMITKPIFRLVKTMRNADQGELIPSTKSSPIIEIDELNRTYNKLVEDTNHLIQVVYEKELLRSHTELRALQAQINPHFLFNTLNALYWSLDEKGEDRMASQVIAMSNLFRYTITQSNKDEWVTMKEEIEHIERYMLIMQMRLGEELSWEITMLDEYKNISIPKLMIQPLIENAVVHGIGNKVGGRKISITIKQSKQDYLLIRVQDNGPGMDEITLEKLNKSMKSGHVQSLKGTGIGIANVNRRIQLYYKDMNNKGLRIESSVGAGTTVSLEIPINGGGLR</sequence>
<dbReference type="InterPro" id="IPR004358">
    <property type="entry name" value="Sig_transdc_His_kin-like_C"/>
</dbReference>
<gene>
    <name evidence="10" type="primary">ypdA_2</name>
    <name evidence="10" type="ORF">NCTC4824_01164</name>
</gene>
<dbReference type="SUPFAM" id="SSF55874">
    <property type="entry name" value="ATPase domain of HSP90 chaperone/DNA topoisomerase II/histidine kinase"/>
    <property type="match status" value="1"/>
</dbReference>
<feature type="transmembrane region" description="Helical" evidence="8">
    <location>
        <begin position="280"/>
        <end position="304"/>
    </location>
</feature>
<keyword evidence="5 10" id="KW-0418">Kinase</keyword>
<keyword evidence="8" id="KW-1133">Transmembrane helix</keyword>
<dbReference type="Pfam" id="PF06580">
    <property type="entry name" value="His_kinase"/>
    <property type="match status" value="1"/>
</dbReference>
<evidence type="ECO:0000313" key="10">
    <source>
        <dbReference type="EMBL" id="SQI53901.1"/>
    </source>
</evidence>
<organism evidence="10 11">
    <name type="scientific">Lederbergia lenta</name>
    <name type="common">Bacillus lentus</name>
    <dbReference type="NCBI Taxonomy" id="1467"/>
    <lineage>
        <taxon>Bacteria</taxon>
        <taxon>Bacillati</taxon>
        <taxon>Bacillota</taxon>
        <taxon>Bacilli</taxon>
        <taxon>Bacillales</taxon>
        <taxon>Bacillaceae</taxon>
        <taxon>Lederbergia</taxon>
    </lineage>
</organism>
<keyword evidence="8" id="KW-0812">Transmembrane</keyword>
<evidence type="ECO:0000256" key="1">
    <source>
        <dbReference type="ARBA" id="ARBA00000085"/>
    </source>
</evidence>
<keyword evidence="8" id="KW-0472">Membrane</keyword>
<dbReference type="EMBL" id="LS483476">
    <property type="protein sequence ID" value="SQI53901.1"/>
    <property type="molecule type" value="Genomic_DNA"/>
</dbReference>
<keyword evidence="11" id="KW-1185">Reference proteome</keyword>
<dbReference type="EC" id="2.7.13.3" evidence="2"/>
<evidence type="ECO:0000256" key="3">
    <source>
        <dbReference type="ARBA" id="ARBA00022679"/>
    </source>
</evidence>
<reference evidence="10 11" key="1">
    <citation type="submission" date="2018-06" db="EMBL/GenBank/DDBJ databases">
        <authorList>
            <consortium name="Pathogen Informatics"/>
            <person name="Doyle S."/>
        </authorList>
    </citation>
    <scope>NUCLEOTIDE SEQUENCE [LARGE SCALE GENOMIC DNA]</scope>
    <source>
        <strain evidence="10 11">NCTC4824</strain>
    </source>
</reference>
<evidence type="ECO:0000259" key="9">
    <source>
        <dbReference type="PROSITE" id="PS50109"/>
    </source>
</evidence>
<dbReference type="GO" id="GO:0016020">
    <property type="term" value="C:membrane"/>
    <property type="evidence" value="ECO:0007669"/>
    <property type="project" value="InterPro"/>
</dbReference>
<dbReference type="PANTHER" id="PTHR34220:SF7">
    <property type="entry name" value="SENSOR HISTIDINE KINASE YPDA"/>
    <property type="match status" value="1"/>
</dbReference>
<dbReference type="PROSITE" id="PS50109">
    <property type="entry name" value="HIS_KIN"/>
    <property type="match status" value="1"/>
</dbReference>
<evidence type="ECO:0000256" key="8">
    <source>
        <dbReference type="SAM" id="Phobius"/>
    </source>
</evidence>
<dbReference type="KEGG" id="blen:NCTC4824_01164"/>
<proteinExistence type="predicted"/>
<dbReference type="InterPro" id="IPR036890">
    <property type="entry name" value="HATPase_C_sf"/>
</dbReference>
<dbReference type="InterPro" id="IPR003594">
    <property type="entry name" value="HATPase_dom"/>
</dbReference>
<dbReference type="Pfam" id="PF02518">
    <property type="entry name" value="HATPase_c"/>
    <property type="match status" value="1"/>
</dbReference>
<feature type="transmembrane region" description="Helical" evidence="8">
    <location>
        <begin position="20"/>
        <end position="41"/>
    </location>
</feature>
<dbReference type="PRINTS" id="PR00344">
    <property type="entry name" value="BCTRLSENSOR"/>
</dbReference>
<name>A0A2X4VT26_LEDLE</name>
<dbReference type="Gene3D" id="6.10.340.10">
    <property type="match status" value="1"/>
</dbReference>
<evidence type="ECO:0000256" key="5">
    <source>
        <dbReference type="ARBA" id="ARBA00022777"/>
    </source>
</evidence>
<dbReference type="GO" id="GO:0005524">
    <property type="term" value="F:ATP binding"/>
    <property type="evidence" value="ECO:0007669"/>
    <property type="project" value="UniProtKB-KW"/>
</dbReference>